<accession>A0ABR3GPA1</accession>
<dbReference type="EMBL" id="JBBBZM010000031">
    <property type="protein sequence ID" value="KAL0637742.1"/>
    <property type="molecule type" value="Genomic_DNA"/>
</dbReference>
<dbReference type="InterPro" id="IPR013785">
    <property type="entry name" value="Aldolase_TIM"/>
</dbReference>
<dbReference type="PANTHER" id="PTHR28026:SF9">
    <property type="entry name" value="2-HYDROXY-PALMITIC ACID DIOXYGENASE MPO1"/>
    <property type="match status" value="1"/>
</dbReference>
<evidence type="ECO:0000313" key="7">
    <source>
        <dbReference type="Proteomes" id="UP001447188"/>
    </source>
</evidence>
<reference evidence="6 7" key="1">
    <citation type="submission" date="2024-02" db="EMBL/GenBank/DDBJ databases">
        <title>Discinaceae phylogenomics.</title>
        <authorList>
            <person name="Dirks A.C."/>
            <person name="James T.Y."/>
        </authorList>
    </citation>
    <scope>NUCLEOTIDE SEQUENCE [LARGE SCALE GENOMIC DNA]</scope>
    <source>
        <strain evidence="6 7">ACD0624</strain>
    </source>
</reference>
<protein>
    <submittedName>
        <fullName evidence="6">Uncharacterized protein</fullName>
    </submittedName>
</protein>
<organism evidence="6 7">
    <name type="scientific">Discina gigas</name>
    <dbReference type="NCBI Taxonomy" id="1032678"/>
    <lineage>
        <taxon>Eukaryota</taxon>
        <taxon>Fungi</taxon>
        <taxon>Dikarya</taxon>
        <taxon>Ascomycota</taxon>
        <taxon>Pezizomycotina</taxon>
        <taxon>Pezizomycetes</taxon>
        <taxon>Pezizales</taxon>
        <taxon>Discinaceae</taxon>
        <taxon>Discina</taxon>
    </lineage>
</organism>
<comment type="caution">
    <text evidence="6">The sequence shown here is derived from an EMBL/GenBank/DDBJ whole genome shotgun (WGS) entry which is preliminary data.</text>
</comment>
<feature type="transmembrane region" description="Helical" evidence="5">
    <location>
        <begin position="461"/>
        <end position="478"/>
    </location>
</feature>
<proteinExistence type="predicted"/>
<name>A0ABR3GPA1_9PEZI</name>
<keyword evidence="5" id="KW-1133">Transmembrane helix</keyword>
<keyword evidence="1" id="KW-0285">Flavoprotein</keyword>
<evidence type="ECO:0000256" key="4">
    <source>
        <dbReference type="SAM" id="MobiDB-lite"/>
    </source>
</evidence>
<dbReference type="Pfam" id="PF03060">
    <property type="entry name" value="NMO"/>
    <property type="match status" value="1"/>
</dbReference>
<dbReference type="InterPro" id="IPR004136">
    <property type="entry name" value="NMO"/>
</dbReference>
<keyword evidence="3" id="KW-0560">Oxidoreductase</keyword>
<sequence>MSPETALLSSMFKAKAPLIIAAPMRTVSGLSLAMAVSNAGGLGFYSAGYDLEPLSNTLAHARTLYNLPIHTSESEPDPTPANILPIGIGIIVWKAQLAHALDAITTHRPCAVWLFAALEAGELDHWVKSIKLRAPWVKMFVQIGSVGEMERLLTGEAGGEVDVVVAQGIADAGGHGRAQGASVMGLVPECVDVIKELRGRGVQMEKVLPVVATGGIMDGRGVVAALALATPESEASEGFKNYLVNVTDGGQSTVRYLIPTPESPHQETKQSPNSTRIYDTMRGTDGWPQEYNGRAVINDTFRAHEGGMSETMNRELYGNAVEEGDWARLTMFAGTGVGLIKSIQPAAEIVESVRAETMRILKGIAGESDDVPTSSSSTGTCRLSRVQKREKSVPPQTRTQRLSSTSPTMELLNLEQQLFSYASYHHNPYNILIHLFGVPGIMFSAFLLATNTPALLDLPYIPLNLGGISAIVFCLFYILMEPVAGLTLTPIIATMMVYVNYLTSTYGATANWWALYVHVGSWIMQLVGHGVFEKRAPAILKNPVQPILLAPFFIWFEILFYFGYRPELQARIEEKVQGELKRLDAEKAKKQQANGNQLNGRANGKMVIGKIVNGKIVSGNDLSQ</sequence>
<dbReference type="InterPro" id="IPR009305">
    <property type="entry name" value="Mpo1-like"/>
</dbReference>
<dbReference type="CDD" id="cd04730">
    <property type="entry name" value="NPD_like"/>
    <property type="match status" value="1"/>
</dbReference>
<evidence type="ECO:0000256" key="5">
    <source>
        <dbReference type="SAM" id="Phobius"/>
    </source>
</evidence>
<keyword evidence="2" id="KW-0288">FMN</keyword>
<feature type="transmembrane region" description="Helical" evidence="5">
    <location>
        <begin position="513"/>
        <end position="532"/>
    </location>
</feature>
<feature type="transmembrane region" description="Helical" evidence="5">
    <location>
        <begin position="431"/>
        <end position="449"/>
    </location>
</feature>
<dbReference type="Gene3D" id="3.20.20.70">
    <property type="entry name" value="Aldolase class I"/>
    <property type="match status" value="1"/>
</dbReference>
<keyword evidence="7" id="KW-1185">Reference proteome</keyword>
<dbReference type="Pfam" id="PF06127">
    <property type="entry name" value="Mpo1-like"/>
    <property type="match status" value="1"/>
</dbReference>
<feature type="compositionally biased region" description="Polar residues" evidence="4">
    <location>
        <begin position="371"/>
        <end position="381"/>
    </location>
</feature>
<dbReference type="Proteomes" id="UP001447188">
    <property type="component" value="Unassembled WGS sequence"/>
</dbReference>
<dbReference type="PANTHER" id="PTHR28026">
    <property type="entry name" value="DUF962 DOMAIN PROTEIN (AFU_ORTHOLOGUE AFUA_8G05310)"/>
    <property type="match status" value="1"/>
</dbReference>
<evidence type="ECO:0000256" key="1">
    <source>
        <dbReference type="ARBA" id="ARBA00022630"/>
    </source>
</evidence>
<evidence type="ECO:0000313" key="6">
    <source>
        <dbReference type="EMBL" id="KAL0637742.1"/>
    </source>
</evidence>
<dbReference type="SUPFAM" id="SSF51412">
    <property type="entry name" value="Inosine monophosphate dehydrogenase (IMPDH)"/>
    <property type="match status" value="1"/>
</dbReference>
<feature type="transmembrane region" description="Helical" evidence="5">
    <location>
        <begin position="544"/>
        <end position="564"/>
    </location>
</feature>
<feature type="transmembrane region" description="Helical" evidence="5">
    <location>
        <begin position="484"/>
        <end position="501"/>
    </location>
</feature>
<evidence type="ECO:0000256" key="2">
    <source>
        <dbReference type="ARBA" id="ARBA00022643"/>
    </source>
</evidence>
<evidence type="ECO:0000256" key="3">
    <source>
        <dbReference type="ARBA" id="ARBA00023002"/>
    </source>
</evidence>
<keyword evidence="5" id="KW-0472">Membrane</keyword>
<feature type="region of interest" description="Disordered" evidence="4">
    <location>
        <begin position="366"/>
        <end position="405"/>
    </location>
</feature>
<feature type="compositionally biased region" description="Polar residues" evidence="4">
    <location>
        <begin position="394"/>
        <end position="405"/>
    </location>
</feature>
<keyword evidence="5" id="KW-0812">Transmembrane</keyword>
<gene>
    <name evidence="6" type="ORF">Q9L58_003303</name>
</gene>